<comment type="similarity">
    <text evidence="1">Belongs to the Fur family.</text>
</comment>
<sequence length="149" mass="16642">MKRHAQNISNASAILLRKSGLRATPARLAVLALMEKSKHPLSTQGLIEKMAKDVDQATVYRIVHDLVGRGIIRQVDLRHNHAHYERADAKDHHHLICMQCGRMQDITGCGVEHMYKGILQAANWCAQVRQHALEFYGVCKTCPAGAQAK</sequence>
<evidence type="ECO:0000256" key="7">
    <source>
        <dbReference type="PIRSR" id="PIRSR602481-1"/>
    </source>
</evidence>
<dbReference type="Pfam" id="PF01475">
    <property type="entry name" value="FUR"/>
    <property type="match status" value="1"/>
</dbReference>
<dbReference type="GO" id="GO:1900376">
    <property type="term" value="P:regulation of secondary metabolite biosynthetic process"/>
    <property type="evidence" value="ECO:0007669"/>
    <property type="project" value="TreeGrafter"/>
</dbReference>
<feature type="binding site" evidence="7">
    <location>
        <position position="97"/>
    </location>
    <ligand>
        <name>Zn(2+)</name>
        <dbReference type="ChEBI" id="CHEBI:29105"/>
    </ligand>
</feature>
<dbReference type="InterPro" id="IPR043135">
    <property type="entry name" value="Fur_C"/>
</dbReference>
<dbReference type="Proteomes" id="UP000176510">
    <property type="component" value="Unassembled WGS sequence"/>
</dbReference>
<evidence type="ECO:0008006" key="11">
    <source>
        <dbReference type="Google" id="ProtNLM"/>
    </source>
</evidence>
<evidence type="ECO:0000313" key="10">
    <source>
        <dbReference type="Proteomes" id="UP000176510"/>
    </source>
</evidence>
<evidence type="ECO:0000256" key="4">
    <source>
        <dbReference type="ARBA" id="ARBA00023015"/>
    </source>
</evidence>
<feature type="binding site" evidence="7">
    <location>
        <position position="142"/>
    </location>
    <ligand>
        <name>Zn(2+)</name>
        <dbReference type="ChEBI" id="CHEBI:29105"/>
    </ligand>
</feature>
<comment type="caution">
    <text evidence="9">The sequence shown here is derived from an EMBL/GenBank/DDBJ whole genome shotgun (WGS) entry which is preliminary data.</text>
</comment>
<evidence type="ECO:0000256" key="6">
    <source>
        <dbReference type="ARBA" id="ARBA00023163"/>
    </source>
</evidence>
<dbReference type="Gene3D" id="3.30.1490.190">
    <property type="match status" value="1"/>
</dbReference>
<dbReference type="AlphaFoldDB" id="A0A1G2L8M3"/>
<dbReference type="EMBL" id="MHQR01000025">
    <property type="protein sequence ID" value="OHA07152.1"/>
    <property type="molecule type" value="Genomic_DNA"/>
</dbReference>
<dbReference type="SUPFAM" id="SSF46785">
    <property type="entry name" value="Winged helix' DNA-binding domain"/>
    <property type="match status" value="1"/>
</dbReference>
<proteinExistence type="inferred from homology"/>
<feature type="binding site" evidence="7">
    <location>
        <position position="139"/>
    </location>
    <ligand>
        <name>Zn(2+)</name>
        <dbReference type="ChEBI" id="CHEBI:29105"/>
    </ligand>
</feature>
<keyword evidence="6" id="KW-0804">Transcription</keyword>
<dbReference type="InterPro" id="IPR036390">
    <property type="entry name" value="WH_DNA-bd_sf"/>
</dbReference>
<dbReference type="STRING" id="1802279.A3B34_00170"/>
<dbReference type="GO" id="GO:0003700">
    <property type="term" value="F:DNA-binding transcription factor activity"/>
    <property type="evidence" value="ECO:0007669"/>
    <property type="project" value="InterPro"/>
</dbReference>
<evidence type="ECO:0000256" key="5">
    <source>
        <dbReference type="ARBA" id="ARBA00023125"/>
    </source>
</evidence>
<feature type="binding site" evidence="7">
    <location>
        <position position="100"/>
    </location>
    <ligand>
        <name>Zn(2+)</name>
        <dbReference type="ChEBI" id="CHEBI:29105"/>
    </ligand>
</feature>
<keyword evidence="4" id="KW-0805">Transcription regulation</keyword>
<evidence type="ECO:0000256" key="2">
    <source>
        <dbReference type="ARBA" id="ARBA00022491"/>
    </source>
</evidence>
<dbReference type="InterPro" id="IPR002481">
    <property type="entry name" value="FUR"/>
</dbReference>
<dbReference type="InterPro" id="IPR036388">
    <property type="entry name" value="WH-like_DNA-bd_sf"/>
</dbReference>
<keyword evidence="3 7" id="KW-0862">Zinc</keyword>
<dbReference type="GO" id="GO:0045892">
    <property type="term" value="P:negative regulation of DNA-templated transcription"/>
    <property type="evidence" value="ECO:0007669"/>
    <property type="project" value="TreeGrafter"/>
</dbReference>
<accession>A0A1G2L8M3</accession>
<evidence type="ECO:0000256" key="8">
    <source>
        <dbReference type="PIRSR" id="PIRSR602481-2"/>
    </source>
</evidence>
<dbReference type="Gene3D" id="1.10.10.10">
    <property type="entry name" value="Winged helix-like DNA-binding domain superfamily/Winged helix DNA-binding domain"/>
    <property type="match status" value="1"/>
</dbReference>
<dbReference type="CDD" id="cd07153">
    <property type="entry name" value="Fur_like"/>
    <property type="match status" value="1"/>
</dbReference>
<name>A0A1G2L8M3_9BACT</name>
<organism evidence="9 10">
    <name type="scientific">Candidatus Sungbacteria bacterium RIFCSPLOWO2_01_FULL_54_21</name>
    <dbReference type="NCBI Taxonomy" id="1802279"/>
    <lineage>
        <taxon>Bacteria</taxon>
        <taxon>Candidatus Sungiibacteriota</taxon>
    </lineage>
</organism>
<reference evidence="9 10" key="1">
    <citation type="journal article" date="2016" name="Nat. Commun.">
        <title>Thousands of microbial genomes shed light on interconnected biogeochemical processes in an aquifer system.</title>
        <authorList>
            <person name="Anantharaman K."/>
            <person name="Brown C.T."/>
            <person name="Hug L.A."/>
            <person name="Sharon I."/>
            <person name="Castelle C.J."/>
            <person name="Probst A.J."/>
            <person name="Thomas B.C."/>
            <person name="Singh A."/>
            <person name="Wilkins M.J."/>
            <person name="Karaoz U."/>
            <person name="Brodie E.L."/>
            <person name="Williams K.H."/>
            <person name="Hubbard S.S."/>
            <person name="Banfield J.F."/>
        </authorList>
    </citation>
    <scope>NUCLEOTIDE SEQUENCE [LARGE SCALE GENOMIC DNA]</scope>
</reference>
<dbReference type="GO" id="GO:0000976">
    <property type="term" value="F:transcription cis-regulatory region binding"/>
    <property type="evidence" value="ECO:0007669"/>
    <property type="project" value="TreeGrafter"/>
</dbReference>
<feature type="binding site" evidence="8">
    <location>
        <position position="112"/>
    </location>
    <ligand>
        <name>Fe cation</name>
        <dbReference type="ChEBI" id="CHEBI:24875"/>
    </ligand>
</feature>
<keyword evidence="7" id="KW-0479">Metal-binding</keyword>
<feature type="binding site" evidence="8">
    <location>
        <position position="131"/>
    </location>
    <ligand>
        <name>Fe cation</name>
        <dbReference type="ChEBI" id="CHEBI:24875"/>
    </ligand>
</feature>
<dbReference type="PANTHER" id="PTHR33202">
    <property type="entry name" value="ZINC UPTAKE REGULATION PROTEIN"/>
    <property type="match status" value="1"/>
</dbReference>
<keyword evidence="2" id="KW-0678">Repressor</keyword>
<protein>
    <recommendedName>
        <fullName evidence="11">Transcriptional repressor</fullName>
    </recommendedName>
</protein>
<comment type="cofactor">
    <cofactor evidence="7">
        <name>Zn(2+)</name>
        <dbReference type="ChEBI" id="CHEBI:29105"/>
    </cofactor>
    <text evidence="7">Binds 1 zinc ion per subunit.</text>
</comment>
<evidence type="ECO:0000256" key="1">
    <source>
        <dbReference type="ARBA" id="ARBA00007957"/>
    </source>
</evidence>
<dbReference type="GO" id="GO:0008270">
    <property type="term" value="F:zinc ion binding"/>
    <property type="evidence" value="ECO:0007669"/>
    <property type="project" value="TreeGrafter"/>
</dbReference>
<gene>
    <name evidence="9" type="ORF">A3B34_00170</name>
</gene>
<comment type="cofactor">
    <cofactor evidence="8">
        <name>Mn(2+)</name>
        <dbReference type="ChEBI" id="CHEBI:29035"/>
    </cofactor>
    <cofactor evidence="8">
        <name>Fe(2+)</name>
        <dbReference type="ChEBI" id="CHEBI:29033"/>
    </cofactor>
    <text evidence="8">Binds 1 Mn(2+) or Fe(2+) ion per subunit.</text>
</comment>
<keyword evidence="5" id="KW-0238">DNA-binding</keyword>
<keyword evidence="8" id="KW-0408">Iron</keyword>
<dbReference type="PANTHER" id="PTHR33202:SF7">
    <property type="entry name" value="FERRIC UPTAKE REGULATION PROTEIN"/>
    <property type="match status" value="1"/>
</dbReference>
<evidence type="ECO:0000313" key="9">
    <source>
        <dbReference type="EMBL" id="OHA07152.1"/>
    </source>
</evidence>
<evidence type="ECO:0000256" key="3">
    <source>
        <dbReference type="ARBA" id="ARBA00022833"/>
    </source>
</evidence>